<dbReference type="InterPro" id="IPR012318">
    <property type="entry name" value="HTH_CRP"/>
</dbReference>
<dbReference type="Pfam" id="PF00027">
    <property type="entry name" value="cNMP_binding"/>
    <property type="match status" value="1"/>
</dbReference>
<dbReference type="Gene3D" id="1.10.10.10">
    <property type="entry name" value="Winged helix-like DNA-binding domain superfamily/Winged helix DNA-binding domain"/>
    <property type="match status" value="1"/>
</dbReference>
<dbReference type="PROSITE" id="PS51063">
    <property type="entry name" value="HTH_CRP_2"/>
    <property type="match status" value="1"/>
</dbReference>
<evidence type="ECO:0000259" key="7">
    <source>
        <dbReference type="PROSITE" id="PS51063"/>
    </source>
</evidence>
<sequence>MSVTKGEVPMESTKMPQPPKSDYSKHIFSEETWKLLNEIMFEHKIKKGSYLFAENEISNRLFYVSKGQLKMTKMTDDGKEIMIHLFREGDLLGEFGSLDEGKHCFSAVAKEDCIIDVIYLEDLDFILSNNGKAAMEFVRWMARKNQITNLKLRDLLLYGKKGALCSTLIRLSNSFGEVEGNGITIKINLTNQEFSDMIGTSRETVNRMLAALKKEKVIDHDENGLLRILNLQYLRDECHCELCPLEVCRI</sequence>
<dbReference type="PANTHER" id="PTHR24567:SF74">
    <property type="entry name" value="HTH-TYPE TRANSCRIPTIONAL REGULATOR ARCR"/>
    <property type="match status" value="1"/>
</dbReference>
<evidence type="ECO:0000256" key="3">
    <source>
        <dbReference type="ARBA" id="ARBA00023159"/>
    </source>
</evidence>
<dbReference type="PANTHER" id="PTHR24567">
    <property type="entry name" value="CRP FAMILY TRANSCRIPTIONAL REGULATORY PROTEIN"/>
    <property type="match status" value="1"/>
</dbReference>
<protein>
    <submittedName>
        <fullName evidence="8">CRP/FNR family transcriptional regulator</fullName>
    </submittedName>
</protein>
<evidence type="ECO:0000256" key="5">
    <source>
        <dbReference type="SAM" id="MobiDB-lite"/>
    </source>
</evidence>
<dbReference type="InterPro" id="IPR014710">
    <property type="entry name" value="RmlC-like_jellyroll"/>
</dbReference>
<evidence type="ECO:0000256" key="4">
    <source>
        <dbReference type="ARBA" id="ARBA00023163"/>
    </source>
</evidence>
<feature type="region of interest" description="Disordered" evidence="5">
    <location>
        <begin position="1"/>
        <end position="23"/>
    </location>
</feature>
<feature type="domain" description="Cyclic nucleotide-binding" evidence="6">
    <location>
        <begin position="23"/>
        <end position="144"/>
    </location>
</feature>
<dbReference type="PROSITE" id="PS50042">
    <property type="entry name" value="CNMP_BINDING_3"/>
    <property type="match status" value="1"/>
</dbReference>
<dbReference type="SUPFAM" id="SSF51206">
    <property type="entry name" value="cAMP-binding domain-like"/>
    <property type="match status" value="1"/>
</dbReference>
<dbReference type="CDD" id="cd00038">
    <property type="entry name" value="CAP_ED"/>
    <property type="match status" value="1"/>
</dbReference>
<evidence type="ECO:0000256" key="1">
    <source>
        <dbReference type="ARBA" id="ARBA00023015"/>
    </source>
</evidence>
<evidence type="ECO:0000313" key="8">
    <source>
        <dbReference type="EMBL" id="MBM7620243.1"/>
    </source>
</evidence>
<dbReference type="InterPro" id="IPR018490">
    <property type="entry name" value="cNMP-bd_dom_sf"/>
</dbReference>
<accession>A0ABS2P0I0</accession>
<evidence type="ECO:0000256" key="2">
    <source>
        <dbReference type="ARBA" id="ARBA00023125"/>
    </source>
</evidence>
<dbReference type="PRINTS" id="PR00034">
    <property type="entry name" value="HTHCRP"/>
</dbReference>
<feature type="domain" description="HTH crp-type" evidence="7">
    <location>
        <begin position="158"/>
        <end position="232"/>
    </location>
</feature>
<dbReference type="InterPro" id="IPR000595">
    <property type="entry name" value="cNMP-bd_dom"/>
</dbReference>
<dbReference type="InterPro" id="IPR036390">
    <property type="entry name" value="WH_DNA-bd_sf"/>
</dbReference>
<keyword evidence="2" id="KW-0238">DNA-binding</keyword>
<dbReference type="SMART" id="SM00100">
    <property type="entry name" value="cNMP"/>
    <property type="match status" value="1"/>
</dbReference>
<name>A0ABS2P0I0_9BACI</name>
<dbReference type="EMBL" id="JAFBED010000004">
    <property type="protein sequence ID" value="MBM7620243.1"/>
    <property type="molecule type" value="Genomic_DNA"/>
</dbReference>
<keyword evidence="4" id="KW-0804">Transcription</keyword>
<organism evidence="8 9">
    <name type="scientific">Sutcliffiella tianshenii</name>
    <dbReference type="NCBI Taxonomy" id="1463404"/>
    <lineage>
        <taxon>Bacteria</taxon>
        <taxon>Bacillati</taxon>
        <taxon>Bacillota</taxon>
        <taxon>Bacilli</taxon>
        <taxon>Bacillales</taxon>
        <taxon>Bacillaceae</taxon>
        <taxon>Sutcliffiella</taxon>
    </lineage>
</organism>
<dbReference type="CDD" id="cd00092">
    <property type="entry name" value="HTH_CRP"/>
    <property type="match status" value="1"/>
</dbReference>
<dbReference type="Proteomes" id="UP000737402">
    <property type="component" value="Unassembled WGS sequence"/>
</dbReference>
<dbReference type="Pfam" id="PF13545">
    <property type="entry name" value="HTH_Crp_2"/>
    <property type="match status" value="1"/>
</dbReference>
<dbReference type="SUPFAM" id="SSF46785">
    <property type="entry name" value="Winged helix' DNA-binding domain"/>
    <property type="match status" value="1"/>
</dbReference>
<comment type="caution">
    <text evidence="8">The sequence shown here is derived from an EMBL/GenBank/DDBJ whole genome shotgun (WGS) entry which is preliminary data.</text>
</comment>
<keyword evidence="1" id="KW-0805">Transcription regulation</keyword>
<dbReference type="InterPro" id="IPR050397">
    <property type="entry name" value="Env_Response_Regulators"/>
</dbReference>
<reference evidence="8 9" key="1">
    <citation type="submission" date="2021-01" db="EMBL/GenBank/DDBJ databases">
        <title>Genomic Encyclopedia of Type Strains, Phase IV (KMG-IV): sequencing the most valuable type-strain genomes for metagenomic binning, comparative biology and taxonomic classification.</title>
        <authorList>
            <person name="Goeker M."/>
        </authorList>
    </citation>
    <scope>NUCLEOTIDE SEQUENCE [LARGE SCALE GENOMIC DNA]</scope>
    <source>
        <strain evidence="8 9">DSM 25879</strain>
    </source>
</reference>
<dbReference type="Gene3D" id="2.60.120.10">
    <property type="entry name" value="Jelly Rolls"/>
    <property type="match status" value="1"/>
</dbReference>
<evidence type="ECO:0000313" key="9">
    <source>
        <dbReference type="Proteomes" id="UP000737402"/>
    </source>
</evidence>
<keyword evidence="9" id="KW-1185">Reference proteome</keyword>
<keyword evidence="3" id="KW-0010">Activator</keyword>
<gene>
    <name evidence="8" type="ORF">JOC95_002096</name>
</gene>
<proteinExistence type="predicted"/>
<dbReference type="InterPro" id="IPR036388">
    <property type="entry name" value="WH-like_DNA-bd_sf"/>
</dbReference>
<evidence type="ECO:0000259" key="6">
    <source>
        <dbReference type="PROSITE" id="PS50042"/>
    </source>
</evidence>
<dbReference type="SMART" id="SM00419">
    <property type="entry name" value="HTH_CRP"/>
    <property type="match status" value="1"/>
</dbReference>